<keyword evidence="1 9" id="KW-0645">Protease</keyword>
<feature type="domain" description="CUB" evidence="11">
    <location>
        <begin position="332"/>
        <end position="442"/>
    </location>
</feature>
<keyword evidence="10" id="KW-0812">Transmembrane</keyword>
<sequence>MDYMDSGLRYTPNSDKDWDTSVQFLPASDNKKLEKKKGPGKIGAVIGVVIFAAVVALMAGLLVWHFHFRKDVRIKRMYSGSMRITNQVFEEAYENSNSSEFKALARQVITQLKTIYSKSPQLAKYYVGSTVQAFSEGSVIAYHLSEFNIPSGQEAAVDSAMATVDRLVEKEQRALNRPGNALVLDDVVSAALDTRLVSGSFSRFLKFSEHTRSNYIGQIQSPGFPNSPYSSNTFIQWQLRADPNYVIKLDFDTMNLEDDCRNDFVKIYDSLVAIESRVMEEMCGYYSPSEQLTFLSSGNVMLVTMATNDRENYPGFRAKVSQVRRGTKGTTCGGQLTGQKGTFSSPNFPNYYPPRLTCQWSIEVPAGKSVMLKFKKFLLSEPGQDSSKGCYKDYVEVNGKKLCGEQPDGVLTETSKSNTMSVVFYSDSSYVDRGFDAEFEAIDVKDPCPKQFQCNNQRCIKSELQCDGWNDCGDMSDELKCKCRSDHISCKNGLCKPSFWKCDGIDDCGDGTDELDCGNRSNQLSHICFFFSFEGGCKSGQIACRNSKCVSEKNRCDGKDDCGDGSDELDCGRGSADTDTRCSEVTYKCKNNKCISKVNPECDGTRDCEDGSDEENCDCGRSMFKTSRIVGGQDTEEGEFPWQVSLHVKGYSHACGASIISPRWLVTAAHCVQDDGKTRYSQPGTWEAYLGLHTQRKIGGAVVKRNLKQVISHPNYNAYTYDNDIALMELDSPVTYSDYIKPICLPAPQHDFPTGNTVWITGWGATREGGFAASVLQKAQVRIINHSVCDKLMGGQITSRMLCAGVLTGGVDACQGDSGGPLSSPSGSRMFLAGVVSWGDGCARRNKPGIYTTVTKFRGWIKEKTGV</sequence>
<feature type="transmembrane region" description="Helical" evidence="10">
    <location>
        <begin position="42"/>
        <end position="66"/>
    </location>
</feature>
<protein>
    <submittedName>
        <fullName evidence="14">Suppressor of tumorigenicity 14 protein</fullName>
    </submittedName>
</protein>
<evidence type="ECO:0000259" key="11">
    <source>
        <dbReference type="PROSITE" id="PS01180"/>
    </source>
</evidence>
<dbReference type="FunFam" id="2.60.120.290:FF:000003">
    <property type="entry name" value="Neuropilin"/>
    <property type="match status" value="1"/>
</dbReference>
<dbReference type="Proteomes" id="UP000693946">
    <property type="component" value="Linkage Group LG8"/>
</dbReference>
<dbReference type="InterPro" id="IPR018114">
    <property type="entry name" value="TRYPSIN_HIS"/>
</dbReference>
<organism evidence="14 15">
    <name type="scientific">Solea senegalensis</name>
    <name type="common">Senegalese sole</name>
    <dbReference type="NCBI Taxonomy" id="28829"/>
    <lineage>
        <taxon>Eukaryota</taxon>
        <taxon>Metazoa</taxon>
        <taxon>Chordata</taxon>
        <taxon>Craniata</taxon>
        <taxon>Vertebrata</taxon>
        <taxon>Euteleostomi</taxon>
        <taxon>Actinopterygii</taxon>
        <taxon>Neopterygii</taxon>
        <taxon>Teleostei</taxon>
        <taxon>Neoteleostei</taxon>
        <taxon>Acanthomorphata</taxon>
        <taxon>Carangaria</taxon>
        <taxon>Pleuronectiformes</taxon>
        <taxon>Pleuronectoidei</taxon>
        <taxon>Soleidae</taxon>
        <taxon>Solea</taxon>
    </lineage>
</organism>
<feature type="disulfide bond" evidence="8">
    <location>
        <begin position="466"/>
        <end position="481"/>
    </location>
</feature>
<feature type="disulfide bond" evidence="8">
    <location>
        <begin position="454"/>
        <end position="472"/>
    </location>
</feature>
<keyword evidence="6 8" id="KW-1015">Disulfide bond</keyword>
<evidence type="ECO:0000256" key="1">
    <source>
        <dbReference type="ARBA" id="ARBA00022670"/>
    </source>
</evidence>
<evidence type="ECO:0000313" key="14">
    <source>
        <dbReference type="EMBL" id="KAG7479095.1"/>
    </source>
</evidence>
<evidence type="ECO:0000256" key="6">
    <source>
        <dbReference type="ARBA" id="ARBA00023157"/>
    </source>
</evidence>
<evidence type="ECO:0000256" key="7">
    <source>
        <dbReference type="ARBA" id="ARBA00023180"/>
    </source>
</evidence>
<proteinExistence type="predicted"/>
<feature type="disulfide bond" evidence="8">
    <location>
        <begin position="602"/>
        <end position="617"/>
    </location>
</feature>
<dbReference type="Pfam" id="PF00431">
    <property type="entry name" value="CUB"/>
    <property type="match status" value="2"/>
</dbReference>
<feature type="disulfide bond" evidence="8">
    <location>
        <begin position="537"/>
        <end position="549"/>
    </location>
</feature>
<comment type="caution">
    <text evidence="8">Lacks conserved residue(s) required for the propagation of feature annotation.</text>
</comment>
<keyword evidence="5 9" id="KW-0720">Serine protease</keyword>
<keyword evidence="10" id="KW-0472">Membrane</keyword>
<evidence type="ECO:0000256" key="2">
    <source>
        <dbReference type="ARBA" id="ARBA00022729"/>
    </source>
</evidence>
<evidence type="ECO:0000256" key="8">
    <source>
        <dbReference type="PROSITE-ProRule" id="PRU00124"/>
    </source>
</evidence>
<dbReference type="Pfam" id="PF01390">
    <property type="entry name" value="SEA"/>
    <property type="match status" value="1"/>
</dbReference>
<dbReference type="PROSITE" id="PS00135">
    <property type="entry name" value="TRYPSIN_SER"/>
    <property type="match status" value="1"/>
</dbReference>
<evidence type="ECO:0000313" key="15">
    <source>
        <dbReference type="Proteomes" id="UP000693946"/>
    </source>
</evidence>
<evidence type="ECO:0000256" key="9">
    <source>
        <dbReference type="RuleBase" id="RU363034"/>
    </source>
</evidence>
<feature type="disulfide bond" evidence="8">
    <location>
        <begin position="556"/>
        <end position="571"/>
    </location>
</feature>
<feature type="domain" description="Peptidase S1" evidence="13">
    <location>
        <begin position="629"/>
        <end position="866"/>
    </location>
</feature>
<evidence type="ECO:0000259" key="12">
    <source>
        <dbReference type="PROSITE" id="PS50024"/>
    </source>
</evidence>
<evidence type="ECO:0000256" key="5">
    <source>
        <dbReference type="ARBA" id="ARBA00022825"/>
    </source>
</evidence>
<evidence type="ECO:0000259" key="13">
    <source>
        <dbReference type="PROSITE" id="PS50240"/>
    </source>
</evidence>
<feature type="disulfide bond" evidence="8">
    <location>
        <begin position="483"/>
        <end position="495"/>
    </location>
</feature>
<keyword evidence="15" id="KW-1185">Reference proteome</keyword>
<dbReference type="SMART" id="SM00042">
    <property type="entry name" value="CUB"/>
    <property type="match status" value="2"/>
</dbReference>
<feature type="disulfide bond" evidence="8">
    <location>
        <begin position="502"/>
        <end position="517"/>
    </location>
</feature>
<dbReference type="SMART" id="SM00020">
    <property type="entry name" value="Tryp_SPc"/>
    <property type="match status" value="1"/>
</dbReference>
<dbReference type="AlphaFoldDB" id="A0AAV6PWW6"/>
<comment type="caution">
    <text evidence="14">The sequence shown here is derived from an EMBL/GenBank/DDBJ whole genome shotgun (WGS) entry which is preliminary data.</text>
</comment>
<keyword evidence="4 9" id="KW-0378">Hydrolase</keyword>
<dbReference type="CDD" id="cd00112">
    <property type="entry name" value="LDLa"/>
    <property type="match status" value="4"/>
</dbReference>
<dbReference type="InterPro" id="IPR000859">
    <property type="entry name" value="CUB_dom"/>
</dbReference>
<dbReference type="Pfam" id="PF00089">
    <property type="entry name" value="Trypsin"/>
    <property type="match status" value="1"/>
</dbReference>
<dbReference type="InterPro" id="IPR033116">
    <property type="entry name" value="TRYPSIN_SER"/>
</dbReference>
<dbReference type="SMART" id="SM00192">
    <property type="entry name" value="LDLa"/>
    <property type="match status" value="4"/>
</dbReference>
<feature type="disulfide bond" evidence="8">
    <location>
        <begin position="490"/>
        <end position="508"/>
    </location>
</feature>
<keyword evidence="2" id="KW-0732">Signal</keyword>
<dbReference type="InterPro" id="IPR002172">
    <property type="entry name" value="LDrepeatLR_classA_rpt"/>
</dbReference>
<accession>A0AAV6PWW6</accession>
<feature type="domain" description="SEA" evidence="12">
    <location>
        <begin position="74"/>
        <end position="194"/>
    </location>
</feature>
<dbReference type="GO" id="GO:0006508">
    <property type="term" value="P:proteolysis"/>
    <property type="evidence" value="ECO:0007669"/>
    <property type="project" value="UniProtKB-KW"/>
</dbReference>
<dbReference type="FunFam" id="4.10.400.10:FF:000117">
    <property type="entry name" value="Suppressor of tumorigenicity 14 protein homolog"/>
    <property type="match status" value="1"/>
</dbReference>
<dbReference type="EMBL" id="JAGKHQ010000020">
    <property type="protein sequence ID" value="KAG7479095.1"/>
    <property type="molecule type" value="Genomic_DNA"/>
</dbReference>
<dbReference type="InterPro" id="IPR017051">
    <property type="entry name" value="Peptidase_S1A_matripase"/>
</dbReference>
<evidence type="ECO:0000256" key="10">
    <source>
        <dbReference type="SAM" id="Phobius"/>
    </source>
</evidence>
<reference evidence="14 15" key="1">
    <citation type="journal article" date="2021" name="Sci. Rep.">
        <title>Chromosome anchoring in Senegalese sole (Solea senegalensis) reveals sex-associated markers and genome rearrangements in flatfish.</title>
        <authorList>
            <person name="Guerrero-Cozar I."/>
            <person name="Gomez-Garrido J."/>
            <person name="Berbel C."/>
            <person name="Martinez-Blanch J.F."/>
            <person name="Alioto T."/>
            <person name="Claros M.G."/>
            <person name="Gagnaire P.A."/>
            <person name="Manchado M."/>
        </authorList>
    </citation>
    <scope>NUCLEOTIDE SEQUENCE [LARGE SCALE GENOMIC DNA]</scope>
    <source>
        <strain evidence="14">Sse05_10M</strain>
    </source>
</reference>
<keyword evidence="10" id="KW-1133">Transmembrane helix</keyword>
<dbReference type="FunFam" id="2.60.120.290:FF:000070">
    <property type="entry name" value="Suppression of tumorigenicity 14b"/>
    <property type="match status" value="1"/>
</dbReference>
<dbReference type="InterPro" id="IPR000082">
    <property type="entry name" value="SEA_dom"/>
</dbReference>
<feature type="disulfide bond" evidence="8">
    <location>
        <begin position="582"/>
        <end position="594"/>
    </location>
</feature>
<name>A0AAV6PWW6_SOLSE</name>
<evidence type="ECO:0000256" key="3">
    <source>
        <dbReference type="ARBA" id="ARBA00022737"/>
    </source>
</evidence>
<feature type="domain" description="CUB" evidence="11">
    <location>
        <begin position="197"/>
        <end position="323"/>
    </location>
</feature>
<keyword evidence="7" id="KW-0325">Glycoprotein</keyword>
<dbReference type="PROSITE" id="PS00134">
    <property type="entry name" value="TRYPSIN_HIS"/>
    <property type="match status" value="1"/>
</dbReference>
<dbReference type="PROSITE" id="PS50240">
    <property type="entry name" value="TRYPSIN_DOM"/>
    <property type="match status" value="1"/>
</dbReference>
<dbReference type="PIRSF" id="PIRSF036370">
    <property type="entry name" value="ST14"/>
    <property type="match status" value="1"/>
</dbReference>
<gene>
    <name evidence="14" type="ORF">JOB18_017464</name>
</gene>
<dbReference type="PANTHER" id="PTHR24252">
    <property type="entry name" value="ACROSIN-RELATED"/>
    <property type="match status" value="1"/>
</dbReference>
<dbReference type="GO" id="GO:0004252">
    <property type="term" value="F:serine-type endopeptidase activity"/>
    <property type="evidence" value="ECO:0007669"/>
    <property type="project" value="InterPro"/>
</dbReference>
<keyword evidence="3" id="KW-0677">Repeat</keyword>
<dbReference type="InterPro" id="IPR001254">
    <property type="entry name" value="Trypsin_dom"/>
</dbReference>
<dbReference type="PROSITE" id="PS50024">
    <property type="entry name" value="SEA"/>
    <property type="match status" value="1"/>
</dbReference>
<evidence type="ECO:0000256" key="4">
    <source>
        <dbReference type="ARBA" id="ARBA00022801"/>
    </source>
</evidence>
<dbReference type="CDD" id="cd00190">
    <property type="entry name" value="Tryp_SPc"/>
    <property type="match status" value="1"/>
</dbReference>
<dbReference type="Pfam" id="PF00057">
    <property type="entry name" value="Ldl_recept_a"/>
    <property type="match status" value="4"/>
</dbReference>
<feature type="disulfide bond" evidence="8">
    <location>
        <begin position="544"/>
        <end position="562"/>
    </location>
</feature>
<dbReference type="FunFam" id="2.40.10.10:FF:000003">
    <property type="entry name" value="Transmembrane serine protease 3"/>
    <property type="match status" value="1"/>
</dbReference>
<dbReference type="PROSITE" id="PS50068">
    <property type="entry name" value="LDLRA_2"/>
    <property type="match status" value="4"/>
</dbReference>
<dbReference type="PANTHER" id="PTHR24252:SF17">
    <property type="entry name" value="SUPPRESSOR OF TUMORIGENICITY 14 PROTEIN HOMOLOG-RELATED"/>
    <property type="match status" value="1"/>
</dbReference>
<dbReference type="PROSITE" id="PS01180">
    <property type="entry name" value="CUB"/>
    <property type="match status" value="2"/>
</dbReference>
<dbReference type="CDD" id="cd00041">
    <property type="entry name" value="CUB"/>
    <property type="match status" value="2"/>
</dbReference>